<evidence type="ECO:0000313" key="2">
    <source>
        <dbReference type="Proteomes" id="UP001610432"/>
    </source>
</evidence>
<protein>
    <recommendedName>
        <fullName evidence="3">Prion-inhibition and propagation HeLo domain-containing protein</fullName>
    </recommendedName>
</protein>
<gene>
    <name evidence="1" type="ORF">BJX67DRAFT_377369</name>
</gene>
<reference evidence="1 2" key="1">
    <citation type="submission" date="2024-07" db="EMBL/GenBank/DDBJ databases">
        <title>Section-level genome sequencing and comparative genomics of Aspergillus sections Usti and Cavernicolus.</title>
        <authorList>
            <consortium name="Lawrence Berkeley National Laboratory"/>
            <person name="Nybo J.L."/>
            <person name="Vesth T.C."/>
            <person name="Theobald S."/>
            <person name="Frisvad J.C."/>
            <person name="Larsen T.O."/>
            <person name="Kjaerboelling I."/>
            <person name="Rothschild-Mancinelli K."/>
            <person name="Lyhne E.K."/>
            <person name="Kogle M.E."/>
            <person name="Barry K."/>
            <person name="Clum A."/>
            <person name="Na H."/>
            <person name="Ledsgaard L."/>
            <person name="Lin J."/>
            <person name="Lipzen A."/>
            <person name="Kuo A."/>
            <person name="Riley R."/>
            <person name="Mondo S."/>
            <person name="Labutti K."/>
            <person name="Haridas S."/>
            <person name="Pangalinan J."/>
            <person name="Salamov A.A."/>
            <person name="Simmons B.A."/>
            <person name="Magnuson J.K."/>
            <person name="Chen J."/>
            <person name="Drula E."/>
            <person name="Henrissat B."/>
            <person name="Wiebenga A."/>
            <person name="Lubbers R.J."/>
            <person name="Gomes A.C."/>
            <person name="Macurrencykelacurrency M.R."/>
            <person name="Stajich J."/>
            <person name="Grigoriev I.V."/>
            <person name="Mortensen U.H."/>
            <person name="De Vries R.P."/>
            <person name="Baker S.E."/>
            <person name="Andersen M.R."/>
        </authorList>
    </citation>
    <scope>NUCLEOTIDE SEQUENCE [LARGE SCALE GENOMIC DNA]</scope>
    <source>
        <strain evidence="1 2">CBS 449.75</strain>
    </source>
</reference>
<accession>A0ABR4M4T5</accession>
<organism evidence="1 2">
    <name type="scientific">Aspergillus lucknowensis</name>
    <dbReference type="NCBI Taxonomy" id="176173"/>
    <lineage>
        <taxon>Eukaryota</taxon>
        <taxon>Fungi</taxon>
        <taxon>Dikarya</taxon>
        <taxon>Ascomycota</taxon>
        <taxon>Pezizomycotina</taxon>
        <taxon>Eurotiomycetes</taxon>
        <taxon>Eurotiomycetidae</taxon>
        <taxon>Eurotiales</taxon>
        <taxon>Aspergillaceae</taxon>
        <taxon>Aspergillus</taxon>
        <taxon>Aspergillus subgen. Nidulantes</taxon>
    </lineage>
</organism>
<evidence type="ECO:0008006" key="3">
    <source>
        <dbReference type="Google" id="ProtNLM"/>
    </source>
</evidence>
<dbReference type="GeneID" id="98147163"/>
<evidence type="ECO:0000313" key="1">
    <source>
        <dbReference type="EMBL" id="KAL2871620.1"/>
    </source>
</evidence>
<dbReference type="Proteomes" id="UP001610432">
    <property type="component" value="Unassembled WGS sequence"/>
</dbReference>
<sequence length="255" mass="28975">MIAAKYDFLVFEDGARFEGPEEKTEAATSLYKRVKSKVEDLKKRVFDWALFDKDKMLTLLAEYSAQTERLRQIMSLILLTLTAMGSRELRDFAESKKARNMRLQNLVEIRESSTDSNLKLANYEGDWGQVKRVVVEYRAYDNTMKIAPHGTFEESMAPIRNLAWLLCSSSHLDAQDAVPDISDQSSIFTLPCLGYLDDPDEGRTAFLYQLPRAGICSPLQTSSLFMAALMIPAERLDIFPQPSRRWEVGSSSHTP</sequence>
<name>A0ABR4M4T5_9EURO</name>
<dbReference type="EMBL" id="JBFXLQ010000003">
    <property type="protein sequence ID" value="KAL2871620.1"/>
    <property type="molecule type" value="Genomic_DNA"/>
</dbReference>
<comment type="caution">
    <text evidence="1">The sequence shown here is derived from an EMBL/GenBank/DDBJ whole genome shotgun (WGS) entry which is preliminary data.</text>
</comment>
<proteinExistence type="predicted"/>
<dbReference type="RefSeq" id="XP_070890599.1">
    <property type="nucleotide sequence ID" value="XM_071032091.1"/>
</dbReference>
<keyword evidence="2" id="KW-1185">Reference proteome</keyword>